<dbReference type="PRINTS" id="PR00131">
    <property type="entry name" value="GLHYDRLASE1"/>
</dbReference>
<keyword evidence="6" id="KW-1185">Reference proteome</keyword>
<evidence type="ECO:0000256" key="2">
    <source>
        <dbReference type="ARBA" id="ARBA00022801"/>
    </source>
</evidence>
<dbReference type="RefSeq" id="WP_184747452.1">
    <property type="nucleotide sequence ID" value="NZ_JACHGJ010000005.1"/>
</dbReference>
<evidence type="ECO:0000256" key="1">
    <source>
        <dbReference type="ARBA" id="ARBA00010838"/>
    </source>
</evidence>
<dbReference type="AlphaFoldDB" id="A0A841RFT4"/>
<dbReference type="Gene3D" id="3.20.20.80">
    <property type="entry name" value="Glycosidases"/>
    <property type="match status" value="1"/>
</dbReference>
<protein>
    <submittedName>
        <fullName evidence="5">Beta-glucosidase</fullName>
        <ecNumber evidence="5">3.2.1.21</ecNumber>
    </submittedName>
</protein>
<evidence type="ECO:0000313" key="6">
    <source>
        <dbReference type="Proteomes" id="UP000587760"/>
    </source>
</evidence>
<name>A0A841RFT4_9SPIO</name>
<evidence type="ECO:0000313" key="5">
    <source>
        <dbReference type="EMBL" id="MBB6481212.1"/>
    </source>
</evidence>
<evidence type="ECO:0000256" key="4">
    <source>
        <dbReference type="RuleBase" id="RU003690"/>
    </source>
</evidence>
<dbReference type="Proteomes" id="UP000587760">
    <property type="component" value="Unassembled WGS sequence"/>
</dbReference>
<dbReference type="EC" id="3.2.1.21" evidence="5"/>
<comment type="caution">
    <text evidence="5">The sequence shown here is derived from an EMBL/GenBank/DDBJ whole genome shotgun (WGS) entry which is preliminary data.</text>
</comment>
<keyword evidence="2 5" id="KW-0378">Hydrolase</keyword>
<dbReference type="GO" id="GO:0005975">
    <property type="term" value="P:carbohydrate metabolic process"/>
    <property type="evidence" value="ECO:0007669"/>
    <property type="project" value="InterPro"/>
</dbReference>
<dbReference type="InterPro" id="IPR001360">
    <property type="entry name" value="Glyco_hydro_1"/>
</dbReference>
<dbReference type="Pfam" id="PF00232">
    <property type="entry name" value="Glyco_hydro_1"/>
    <property type="match status" value="2"/>
</dbReference>
<evidence type="ECO:0000256" key="3">
    <source>
        <dbReference type="ARBA" id="ARBA00023295"/>
    </source>
</evidence>
<accession>A0A841RFT4</accession>
<dbReference type="PANTHER" id="PTHR10353">
    <property type="entry name" value="GLYCOSYL HYDROLASE"/>
    <property type="match status" value="1"/>
</dbReference>
<organism evidence="5 6">
    <name type="scientific">Spirochaeta isovalerica</name>
    <dbReference type="NCBI Taxonomy" id="150"/>
    <lineage>
        <taxon>Bacteria</taxon>
        <taxon>Pseudomonadati</taxon>
        <taxon>Spirochaetota</taxon>
        <taxon>Spirochaetia</taxon>
        <taxon>Spirochaetales</taxon>
        <taxon>Spirochaetaceae</taxon>
        <taxon>Spirochaeta</taxon>
    </lineage>
</organism>
<dbReference type="GO" id="GO:0008422">
    <property type="term" value="F:beta-glucosidase activity"/>
    <property type="evidence" value="ECO:0007669"/>
    <property type="project" value="UniProtKB-EC"/>
</dbReference>
<comment type="similarity">
    <text evidence="1 4">Belongs to the glycosyl hydrolase 1 family.</text>
</comment>
<gene>
    <name evidence="5" type="ORF">HNR50_002885</name>
</gene>
<reference evidence="5 6" key="1">
    <citation type="submission" date="2020-08" db="EMBL/GenBank/DDBJ databases">
        <title>Genomic Encyclopedia of Type Strains, Phase IV (KMG-IV): sequencing the most valuable type-strain genomes for metagenomic binning, comparative biology and taxonomic classification.</title>
        <authorList>
            <person name="Goeker M."/>
        </authorList>
    </citation>
    <scope>NUCLEOTIDE SEQUENCE [LARGE SCALE GENOMIC DNA]</scope>
    <source>
        <strain evidence="5 6">DSM 2461</strain>
    </source>
</reference>
<sequence length="440" mass="50951">MKEIELPRDFLLGSATAATQIEGGDKNSNWYHWSLKGKIEGGASSLTAADHWNRVEEDIALMKEMNQEIYRMSLEWSRIEPDESVWSDEGIEHYRRELTLLKEAGIEPLVTLHHFSHPQWFEDKGAWASTESVGFFIRFTSKVVETLGELIGEYCTINEPNVFVNDTYMDGKYPPGHKDDIRSYFKASRNLILAHLEAYELIHRMREERGWKGTRVGMAIHLAWFEKGDGNPLAGLSLKLMDYSFHSLFLKGMVEGRLSFPVGSGHPRGKGLFCDFIGINYYSRHLIHSSLNPATLFGEVRVEENLPDDRLNDLGWEIYPEGLYRTVGKTFEKYGLPVYITENGIPDARDAKRARFIYDHMAQIRKLLDEGVDVRRYYHWSLLDNLEWNDGYGPRFGLIEVDYETQERRIRESGRFYGELCSGKKITQGMMDRYLPGYRK</sequence>
<dbReference type="EMBL" id="JACHGJ010000005">
    <property type="protein sequence ID" value="MBB6481212.1"/>
    <property type="molecule type" value="Genomic_DNA"/>
</dbReference>
<dbReference type="InterPro" id="IPR017853">
    <property type="entry name" value="GH"/>
</dbReference>
<keyword evidence="3 5" id="KW-0326">Glycosidase</keyword>
<dbReference type="SUPFAM" id="SSF51445">
    <property type="entry name" value="(Trans)glycosidases"/>
    <property type="match status" value="1"/>
</dbReference>
<dbReference type="PANTHER" id="PTHR10353:SF209">
    <property type="entry name" value="GALACTOLIPID GALACTOSYLTRANSFERASE SFR2, CHLOROPLASTIC"/>
    <property type="match status" value="1"/>
</dbReference>
<proteinExistence type="inferred from homology"/>